<feature type="transmembrane region" description="Helical" evidence="1">
    <location>
        <begin position="281"/>
        <end position="300"/>
    </location>
</feature>
<gene>
    <name evidence="3" type="ORF">A6302_03010</name>
</gene>
<name>A0A1E3H029_9HYPH</name>
<keyword evidence="1" id="KW-0472">Membrane</keyword>
<dbReference type="OrthoDB" id="9787495at2"/>
<evidence type="ECO:0000259" key="2">
    <source>
        <dbReference type="Pfam" id="PF06181"/>
    </source>
</evidence>
<dbReference type="PATRIC" id="fig|1439726.3.peg.3162"/>
<dbReference type="GO" id="GO:0009055">
    <property type="term" value="F:electron transfer activity"/>
    <property type="evidence" value="ECO:0007669"/>
    <property type="project" value="InterPro"/>
</dbReference>
<dbReference type="GO" id="GO:0020037">
    <property type="term" value="F:heme binding"/>
    <property type="evidence" value="ECO:0007669"/>
    <property type="project" value="InterPro"/>
</dbReference>
<sequence length="393" mass="43338">MSAFIADWLNILLRWAHLVVGITWIGTSFYFIALDLSLRAREKMNPGVFGTAWQVHGGGFYQVEKYTVAPEALPEDLQWFKWDAYLTWVTGFGLLLTQYYFNASAYLIDKSVLDLRPGEAILISLLTMGGGWFLYDRVCRSRIGQNTALLAIVVFLGIVAASYMLTNVYSGRGAFIHVGALVGTIMACNVFMIIVPNQRKIVASLLKGEAADPKYGKIGKQRSVHNNYLTLPVLVMMVSNHYPLLTGHPHSWLLVALILVIGAMVRHFINRHEGGDHFREISWTLPIAAIALVIAILMTAPRVDPAMAGRAVADADVTAIVRTHCVACHAATPTHEGFTEAPKGIMLESLEDVRRYAALVDMQAVKSEAMPLGNETGMTEDERHILGAWIAGQ</sequence>
<feature type="transmembrane region" description="Helical" evidence="1">
    <location>
        <begin position="251"/>
        <end position="269"/>
    </location>
</feature>
<keyword evidence="4" id="KW-1185">Reference proteome</keyword>
<dbReference type="InterPro" id="IPR010389">
    <property type="entry name" value="Urate_ox_N"/>
</dbReference>
<dbReference type="InterPro" id="IPR036909">
    <property type="entry name" value="Cyt_c-like_dom_sf"/>
</dbReference>
<feature type="transmembrane region" description="Helical" evidence="1">
    <location>
        <begin position="175"/>
        <end position="195"/>
    </location>
</feature>
<dbReference type="SUPFAM" id="SSF46626">
    <property type="entry name" value="Cytochrome c"/>
    <property type="match status" value="1"/>
</dbReference>
<dbReference type="Proteomes" id="UP000094622">
    <property type="component" value="Unassembled WGS sequence"/>
</dbReference>
<feature type="transmembrane region" description="Helical" evidence="1">
    <location>
        <begin position="85"/>
        <end position="108"/>
    </location>
</feature>
<evidence type="ECO:0000313" key="3">
    <source>
        <dbReference type="EMBL" id="ODN69673.1"/>
    </source>
</evidence>
<proteinExistence type="predicted"/>
<feature type="transmembrane region" description="Helical" evidence="1">
    <location>
        <begin position="147"/>
        <end position="169"/>
    </location>
</feature>
<feature type="transmembrane region" description="Helical" evidence="1">
    <location>
        <begin position="12"/>
        <end position="34"/>
    </location>
</feature>
<feature type="transmembrane region" description="Helical" evidence="1">
    <location>
        <begin position="227"/>
        <end position="245"/>
    </location>
</feature>
<dbReference type="RefSeq" id="WP_069307454.1">
    <property type="nucleotide sequence ID" value="NZ_MCRJ01000079.1"/>
</dbReference>
<evidence type="ECO:0000313" key="4">
    <source>
        <dbReference type="Proteomes" id="UP000094622"/>
    </source>
</evidence>
<dbReference type="AlphaFoldDB" id="A0A1E3H029"/>
<dbReference type="EMBL" id="MCRJ01000079">
    <property type="protein sequence ID" value="ODN69673.1"/>
    <property type="molecule type" value="Genomic_DNA"/>
</dbReference>
<feature type="transmembrane region" description="Helical" evidence="1">
    <location>
        <begin position="120"/>
        <end position="135"/>
    </location>
</feature>
<accession>A0A1E3H029</accession>
<evidence type="ECO:0000256" key="1">
    <source>
        <dbReference type="SAM" id="Phobius"/>
    </source>
</evidence>
<reference evidence="3 4" key="1">
    <citation type="submission" date="2016-07" db="EMBL/GenBank/DDBJ databases">
        <title>Draft Genome Sequence of Methylobrevis pamukkalensis PK2.</title>
        <authorList>
            <person name="Vasilenko O.V."/>
            <person name="Doronina N.V."/>
            <person name="Shmareva M.N."/>
            <person name="Tarlachkov S.V."/>
            <person name="Mustakhimov I."/>
            <person name="Trotsenko Y.A."/>
        </authorList>
    </citation>
    <scope>NUCLEOTIDE SEQUENCE [LARGE SCALE GENOMIC DNA]</scope>
    <source>
        <strain evidence="3 4">PK2</strain>
    </source>
</reference>
<feature type="domain" description="Urate oxidase N-terminal" evidence="2">
    <location>
        <begin position="4"/>
        <end position="296"/>
    </location>
</feature>
<keyword evidence="1" id="KW-0812">Transmembrane</keyword>
<organism evidence="3 4">
    <name type="scientific">Methylobrevis pamukkalensis</name>
    <dbReference type="NCBI Taxonomy" id="1439726"/>
    <lineage>
        <taxon>Bacteria</taxon>
        <taxon>Pseudomonadati</taxon>
        <taxon>Pseudomonadota</taxon>
        <taxon>Alphaproteobacteria</taxon>
        <taxon>Hyphomicrobiales</taxon>
        <taxon>Pleomorphomonadaceae</taxon>
        <taxon>Methylobrevis</taxon>
    </lineage>
</organism>
<protein>
    <submittedName>
        <fullName evidence="3">Cytochrome c</fullName>
    </submittedName>
</protein>
<comment type="caution">
    <text evidence="3">The sequence shown here is derived from an EMBL/GenBank/DDBJ whole genome shotgun (WGS) entry which is preliminary data.</text>
</comment>
<dbReference type="Pfam" id="PF06181">
    <property type="entry name" value="Urate_ox_N"/>
    <property type="match status" value="1"/>
</dbReference>
<keyword evidence="1" id="KW-1133">Transmembrane helix</keyword>